<feature type="chain" id="PRO_5040855890" description="M6 metalloprotease" evidence="1">
    <location>
        <begin position="25"/>
        <end position="381"/>
    </location>
</feature>
<name>A0A9W4U3X7_9PLEO</name>
<keyword evidence="3" id="KW-1185">Reference proteome</keyword>
<dbReference type="EMBL" id="CAOQHR010000001">
    <property type="protein sequence ID" value="CAI6261818.1"/>
    <property type="molecule type" value="Genomic_DNA"/>
</dbReference>
<dbReference type="NCBIfam" id="TIGR03296">
    <property type="entry name" value="M6dom_TIGR03296"/>
    <property type="match status" value="1"/>
</dbReference>
<protein>
    <recommendedName>
        <fullName evidence="4">M6 metalloprotease</fullName>
    </recommendedName>
</protein>
<feature type="signal peptide" evidence="1">
    <location>
        <begin position="1"/>
        <end position="24"/>
    </location>
</feature>
<dbReference type="OrthoDB" id="3941110at2759"/>
<dbReference type="SUPFAM" id="SSF55486">
    <property type="entry name" value="Metalloproteases ('zincins'), catalytic domain"/>
    <property type="match status" value="1"/>
</dbReference>
<dbReference type="GO" id="GO:0006508">
    <property type="term" value="P:proteolysis"/>
    <property type="evidence" value="ECO:0007669"/>
    <property type="project" value="InterPro"/>
</dbReference>
<evidence type="ECO:0000313" key="2">
    <source>
        <dbReference type="EMBL" id="CAI6261818.1"/>
    </source>
</evidence>
<dbReference type="PANTHER" id="PTHR41775:SF1">
    <property type="entry name" value="PEPTIDASE M6-LIKE DOMAIN-CONTAINING PROTEIN"/>
    <property type="match status" value="1"/>
</dbReference>
<keyword evidence="1" id="KW-0732">Signal</keyword>
<dbReference type="InterPro" id="IPR008757">
    <property type="entry name" value="Peptidase_M6-like_domain"/>
</dbReference>
<reference evidence="2" key="1">
    <citation type="submission" date="2023-01" db="EMBL/GenBank/DDBJ databases">
        <authorList>
            <person name="Van Ghelder C."/>
            <person name="Rancurel C."/>
        </authorList>
    </citation>
    <scope>NUCLEOTIDE SEQUENCE</scope>
    <source>
        <strain evidence="2">CNCM I-4278</strain>
    </source>
</reference>
<accession>A0A9W4U3X7</accession>
<dbReference type="PANTHER" id="PTHR41775">
    <property type="entry name" value="SECRETED PROTEIN-RELATED"/>
    <property type="match status" value="1"/>
</dbReference>
<organism evidence="2 3">
    <name type="scientific">Periconia digitata</name>
    <dbReference type="NCBI Taxonomy" id="1303443"/>
    <lineage>
        <taxon>Eukaryota</taxon>
        <taxon>Fungi</taxon>
        <taxon>Dikarya</taxon>
        <taxon>Ascomycota</taxon>
        <taxon>Pezizomycotina</taxon>
        <taxon>Dothideomycetes</taxon>
        <taxon>Pleosporomycetidae</taxon>
        <taxon>Pleosporales</taxon>
        <taxon>Massarineae</taxon>
        <taxon>Periconiaceae</taxon>
        <taxon>Periconia</taxon>
    </lineage>
</organism>
<evidence type="ECO:0000256" key="1">
    <source>
        <dbReference type="SAM" id="SignalP"/>
    </source>
</evidence>
<dbReference type="Proteomes" id="UP001152607">
    <property type="component" value="Unassembled WGS sequence"/>
</dbReference>
<evidence type="ECO:0000313" key="3">
    <source>
        <dbReference type="Proteomes" id="UP001152607"/>
    </source>
</evidence>
<dbReference type="GO" id="GO:0008233">
    <property type="term" value="F:peptidase activity"/>
    <property type="evidence" value="ECO:0007669"/>
    <property type="project" value="InterPro"/>
</dbReference>
<gene>
    <name evidence="2" type="ORF">PDIGIT_LOCUS1379</name>
</gene>
<dbReference type="AlphaFoldDB" id="A0A9W4U3X7"/>
<sequence>MQFKQLSGLTVLLGVVYIVEVVLAQACRPLPSLDGGSAPSIGPLLVSVIFVDFPDFPAQNSTEELYNTMIDAPDLYKTMSYGKLDLQMQPQLEGFYRMPNLSSNYNYARGLTTEDHVRYINDALSAVGKAVSFEGVNVLYVVPPRGAKEISFSPTAMVPVTAADGTVIGNTVTFGQDMWDRWGFKTVNHETGHTMGLPDLYPYVNGTTTQWVGGFDMMGLISAQSPDYFAVLKWQLGWIDDSQVDCVENSGITTHKISPIEVETGSKKLIMVPIDSTQAILAEVRSTLGIDEGACGTGVLIYQILPEVGSGNGPIRVFDSKPGSGGCQIPTGNSTGGELSDAPYQVGSKFTSQLGVSITILEQEGEDYIVEVQICALEFFG</sequence>
<proteinExistence type="predicted"/>
<evidence type="ECO:0008006" key="4">
    <source>
        <dbReference type="Google" id="ProtNLM"/>
    </source>
</evidence>
<comment type="caution">
    <text evidence="2">The sequence shown here is derived from an EMBL/GenBank/DDBJ whole genome shotgun (WGS) entry which is preliminary data.</text>
</comment>